<dbReference type="OrthoDB" id="113327at2759"/>
<proteinExistence type="predicted"/>
<evidence type="ECO:0000313" key="2">
    <source>
        <dbReference type="Proteomes" id="UP000251314"/>
    </source>
</evidence>
<dbReference type="InterPro" id="IPR036397">
    <property type="entry name" value="RNaseH_sf"/>
</dbReference>
<evidence type="ECO:0000313" key="1">
    <source>
        <dbReference type="EMBL" id="RAW32746.1"/>
    </source>
</evidence>
<dbReference type="PANTHER" id="PTHR47169">
    <property type="entry name" value="OS01G0541250 PROTEIN"/>
    <property type="match status" value="1"/>
</dbReference>
<dbReference type="EMBL" id="MJFZ01000265">
    <property type="protein sequence ID" value="RAW32746.1"/>
    <property type="molecule type" value="Genomic_DNA"/>
</dbReference>
<reference evidence="1 2" key="1">
    <citation type="submission" date="2018-01" db="EMBL/GenBank/DDBJ databases">
        <title>Draft genome of the strawberry crown rot pathogen Phytophthora cactorum.</title>
        <authorList>
            <person name="Armitage A.D."/>
            <person name="Lysoe E."/>
            <person name="Nellist C.F."/>
            <person name="Harrison R.J."/>
            <person name="Brurberg M.B."/>
        </authorList>
    </citation>
    <scope>NUCLEOTIDE SEQUENCE [LARGE SCALE GENOMIC DNA]</scope>
    <source>
        <strain evidence="1 2">10300</strain>
    </source>
</reference>
<keyword evidence="2" id="KW-1185">Reference proteome</keyword>
<dbReference type="AlphaFoldDB" id="A0A329S9Y6"/>
<organism evidence="1 2">
    <name type="scientific">Phytophthora cactorum</name>
    <dbReference type="NCBI Taxonomy" id="29920"/>
    <lineage>
        <taxon>Eukaryota</taxon>
        <taxon>Sar</taxon>
        <taxon>Stramenopiles</taxon>
        <taxon>Oomycota</taxon>
        <taxon>Peronosporomycetes</taxon>
        <taxon>Peronosporales</taxon>
        <taxon>Peronosporaceae</taxon>
        <taxon>Phytophthora</taxon>
    </lineage>
</organism>
<name>A0A329S9Y6_9STRA</name>
<dbReference type="VEuPathDB" id="FungiDB:PC110_g10903"/>
<dbReference type="Gene3D" id="3.30.420.10">
    <property type="entry name" value="Ribonuclease H-like superfamily/Ribonuclease H"/>
    <property type="match status" value="1"/>
</dbReference>
<comment type="caution">
    <text evidence="1">The sequence shown here is derived from an EMBL/GenBank/DDBJ whole genome shotgun (WGS) entry which is preliminary data.</text>
</comment>
<gene>
    <name evidence="1" type="ORF">PC110_g10903</name>
</gene>
<dbReference type="Proteomes" id="UP000251314">
    <property type="component" value="Unassembled WGS sequence"/>
</dbReference>
<dbReference type="PANTHER" id="PTHR47169:SF2">
    <property type="entry name" value="OS01G0541250 PROTEIN"/>
    <property type="match status" value="1"/>
</dbReference>
<accession>A0A329S9Y6</accession>
<dbReference type="GO" id="GO:0003676">
    <property type="term" value="F:nucleic acid binding"/>
    <property type="evidence" value="ECO:0007669"/>
    <property type="project" value="InterPro"/>
</dbReference>
<protein>
    <submittedName>
        <fullName evidence="1">Uncharacterized protein</fullName>
    </submittedName>
</protein>
<sequence length="169" mass="18533">MAKYRSKKRRRRTREPLNFPVAVELEGSAEAAMPSALEALHHEGDDAGGSGAATLEYGIWPFIVQEPAVRISSRRPAGTMITKEDHVNKATYRKTLIQHLLPAVCERWPSVCNGKLLRVQQDNAPAHICPVDTHFVAAAAELGLSIELCCQPPNSPDLNRLDLGLFSAI</sequence>